<evidence type="ECO:0000313" key="3">
    <source>
        <dbReference type="Proteomes" id="UP000271925"/>
    </source>
</evidence>
<dbReference type="Pfam" id="PF14054">
    <property type="entry name" value="DUF4249"/>
    <property type="match status" value="1"/>
</dbReference>
<dbReference type="RefSeq" id="WP_124879378.1">
    <property type="nucleotide sequence ID" value="NZ_RQJO01000016.1"/>
</dbReference>
<keyword evidence="3" id="KW-1185">Reference proteome</keyword>
<accession>A0A3P1BAQ8</accession>
<organism evidence="2 3">
    <name type="scientific">Larkinella rosea</name>
    <dbReference type="NCBI Taxonomy" id="2025312"/>
    <lineage>
        <taxon>Bacteria</taxon>
        <taxon>Pseudomonadati</taxon>
        <taxon>Bacteroidota</taxon>
        <taxon>Cytophagia</taxon>
        <taxon>Cytophagales</taxon>
        <taxon>Spirosomataceae</taxon>
        <taxon>Larkinella</taxon>
    </lineage>
</organism>
<dbReference type="EMBL" id="RQJO01000016">
    <property type="protein sequence ID" value="RRA98138.1"/>
    <property type="molecule type" value="Genomic_DNA"/>
</dbReference>
<reference evidence="2 3" key="1">
    <citation type="submission" date="2018-11" db="EMBL/GenBank/DDBJ databases">
        <authorList>
            <person name="Zhou Z."/>
            <person name="Wang G."/>
        </authorList>
    </citation>
    <scope>NUCLEOTIDE SEQUENCE [LARGE SCALE GENOMIC DNA]</scope>
    <source>
        <strain evidence="2 3">KCTC52004</strain>
    </source>
</reference>
<feature type="region of interest" description="Disordered" evidence="1">
    <location>
        <begin position="353"/>
        <end position="404"/>
    </location>
</feature>
<comment type="caution">
    <text evidence="2">The sequence shown here is derived from an EMBL/GenBank/DDBJ whole genome shotgun (WGS) entry which is preliminary data.</text>
</comment>
<sequence length="404" mass="45803">MRFYSRFLKLIGVVSFLIGGCVDAIELPFKDTTNLLVIEGTITNLPETQRIRLSRAKADPITGRLGTIKISKAIVEVLVDSSLAVPFTEKDSGTYQAPLSFKGQVGHAYQLRFTLPDGRNYTSTTEVMQPSPPIGQLTPQFNANSLPLNQRINGVYAAAYDFFLTTQDPTDQHNYYRWSWKLWERQEWCRTCDNAYYSEYYPFDQNRRFEDCVDVSRYIQSEYFTYDYSCRTPCWQVFEGYDINVFDDQYSNGGTIVNRRIAQVPYYQAGGCLVDIRQGALTAGAYRYYKLLQDQTQNTGGLADTPPTVLSGNVHNLANRKEVVIGYFTAEGVSSLRYWLDRRDAQTAAPGLYQALSNGKNPHPETNAPEDRGYGIFDGSDRPPTAVCLESDSRTALKPTDWRD</sequence>
<protein>
    <submittedName>
        <fullName evidence="2">DUF4249 domain-containing protein</fullName>
    </submittedName>
</protein>
<dbReference type="Proteomes" id="UP000271925">
    <property type="component" value="Unassembled WGS sequence"/>
</dbReference>
<feature type="compositionally biased region" description="Basic and acidic residues" evidence="1">
    <location>
        <begin position="391"/>
        <end position="404"/>
    </location>
</feature>
<proteinExistence type="predicted"/>
<name>A0A3P1BAQ8_9BACT</name>
<gene>
    <name evidence="2" type="ORF">EHT25_31215</name>
</gene>
<dbReference type="InterPro" id="IPR025345">
    <property type="entry name" value="DUF4249"/>
</dbReference>
<evidence type="ECO:0000256" key="1">
    <source>
        <dbReference type="SAM" id="MobiDB-lite"/>
    </source>
</evidence>
<dbReference type="AlphaFoldDB" id="A0A3P1BAQ8"/>
<dbReference type="OrthoDB" id="922982at2"/>
<evidence type="ECO:0000313" key="2">
    <source>
        <dbReference type="EMBL" id="RRA98138.1"/>
    </source>
</evidence>
<dbReference type="PROSITE" id="PS51257">
    <property type="entry name" value="PROKAR_LIPOPROTEIN"/>
    <property type="match status" value="1"/>
</dbReference>